<keyword evidence="3" id="KW-1185">Reference proteome</keyword>
<reference evidence="2" key="1">
    <citation type="submission" date="2022-10" db="EMBL/GenBank/DDBJ databases">
        <title>The complete genomes of actinobacterial strains from the NBC collection.</title>
        <authorList>
            <person name="Joergensen T.S."/>
            <person name="Alvarez Arevalo M."/>
            <person name="Sterndorff E.B."/>
            <person name="Faurdal D."/>
            <person name="Vuksanovic O."/>
            <person name="Mourched A.-S."/>
            <person name="Charusanti P."/>
            <person name="Shaw S."/>
            <person name="Blin K."/>
            <person name="Weber T."/>
        </authorList>
    </citation>
    <scope>NUCLEOTIDE SEQUENCE</scope>
    <source>
        <strain evidence="2">NBC_01432</strain>
    </source>
</reference>
<feature type="domain" description="Glyoxalase-like" evidence="1">
    <location>
        <begin position="9"/>
        <end position="119"/>
    </location>
</feature>
<dbReference type="InterPro" id="IPR041581">
    <property type="entry name" value="Glyoxalase_6"/>
</dbReference>
<sequence length="147" mass="16372">MPTFIRHLTIDCAPPYLPLEVATFWSQVLGLPIDEEDEPDDDESCVLTPEGHPDLLFVRVPEGKTVKNRIHFDLAPELRRDEEVERLTALGAKIEDDRRKPNGRGWVVMTDPAGNEFCIEGNPAEYAAAKAAYEAEQASKQKAADPS</sequence>
<gene>
    <name evidence="2" type="ORF">OG442_14325</name>
</gene>
<dbReference type="Gene3D" id="3.10.180.10">
    <property type="entry name" value="2,3-Dihydroxybiphenyl 1,2-Dioxygenase, domain 1"/>
    <property type="match status" value="1"/>
</dbReference>
<proteinExistence type="predicted"/>
<dbReference type="SUPFAM" id="SSF54593">
    <property type="entry name" value="Glyoxalase/Bleomycin resistance protein/Dihydroxybiphenyl dioxygenase"/>
    <property type="match status" value="1"/>
</dbReference>
<dbReference type="RefSeq" id="WP_329076265.1">
    <property type="nucleotide sequence ID" value="NZ_CP108849.2"/>
</dbReference>
<name>A0ABZ2A3N2_STRNV</name>
<dbReference type="PANTHER" id="PTHR35908:SF1">
    <property type="entry name" value="CONSERVED PROTEIN"/>
    <property type="match status" value="1"/>
</dbReference>
<dbReference type="EMBL" id="CP109495">
    <property type="protein sequence ID" value="WUX52614.1"/>
    <property type="molecule type" value="Genomic_DNA"/>
</dbReference>
<accession>A0ABZ2A3N2</accession>
<dbReference type="GeneID" id="91344547"/>
<protein>
    <submittedName>
        <fullName evidence="2">VOC family protein</fullName>
    </submittedName>
</protein>
<dbReference type="PANTHER" id="PTHR35908">
    <property type="entry name" value="HYPOTHETICAL FUSION PROTEIN"/>
    <property type="match status" value="1"/>
</dbReference>
<dbReference type="CDD" id="cd06587">
    <property type="entry name" value="VOC"/>
    <property type="match status" value="1"/>
</dbReference>
<evidence type="ECO:0000313" key="2">
    <source>
        <dbReference type="EMBL" id="WUX52614.1"/>
    </source>
</evidence>
<dbReference type="Pfam" id="PF18029">
    <property type="entry name" value="Glyoxalase_6"/>
    <property type="match status" value="1"/>
</dbReference>
<dbReference type="InterPro" id="IPR029068">
    <property type="entry name" value="Glyas_Bleomycin-R_OHBP_Dase"/>
</dbReference>
<organism evidence="2 3">
    <name type="scientific">Streptomyces niveus</name>
    <name type="common">Streptomyces spheroides</name>
    <dbReference type="NCBI Taxonomy" id="193462"/>
    <lineage>
        <taxon>Bacteria</taxon>
        <taxon>Bacillati</taxon>
        <taxon>Actinomycetota</taxon>
        <taxon>Actinomycetes</taxon>
        <taxon>Kitasatosporales</taxon>
        <taxon>Streptomycetaceae</taxon>
        <taxon>Streptomyces</taxon>
    </lineage>
</organism>
<evidence type="ECO:0000259" key="1">
    <source>
        <dbReference type="Pfam" id="PF18029"/>
    </source>
</evidence>
<evidence type="ECO:0000313" key="3">
    <source>
        <dbReference type="Proteomes" id="UP001432209"/>
    </source>
</evidence>
<dbReference type="Proteomes" id="UP001432209">
    <property type="component" value="Chromosome"/>
</dbReference>